<dbReference type="EMBL" id="ADMH02001962">
    <property type="protein sequence ID" value="ETN60205.1"/>
    <property type="molecule type" value="Genomic_DNA"/>
</dbReference>
<dbReference type="HOGENOM" id="CLU_2428856_0_0_1"/>
<evidence type="ECO:0000313" key="1">
    <source>
        <dbReference type="EMBL" id="ETN60205.1"/>
    </source>
</evidence>
<accession>W5JBI0</accession>
<protein>
    <submittedName>
        <fullName evidence="1 2">Uncharacterized protein</fullName>
    </submittedName>
</protein>
<gene>
    <name evidence="1" type="ORF">AND_008221</name>
</gene>
<organism evidence="1">
    <name type="scientific">Anopheles darlingi</name>
    <name type="common">Mosquito</name>
    <dbReference type="NCBI Taxonomy" id="43151"/>
    <lineage>
        <taxon>Eukaryota</taxon>
        <taxon>Metazoa</taxon>
        <taxon>Ecdysozoa</taxon>
        <taxon>Arthropoda</taxon>
        <taxon>Hexapoda</taxon>
        <taxon>Insecta</taxon>
        <taxon>Pterygota</taxon>
        <taxon>Neoptera</taxon>
        <taxon>Endopterygota</taxon>
        <taxon>Diptera</taxon>
        <taxon>Nematocera</taxon>
        <taxon>Culicoidea</taxon>
        <taxon>Culicidae</taxon>
        <taxon>Anophelinae</taxon>
        <taxon>Anopheles</taxon>
    </lineage>
</organism>
<evidence type="ECO:0000313" key="3">
    <source>
        <dbReference type="Proteomes" id="UP000000673"/>
    </source>
</evidence>
<dbReference type="AlphaFoldDB" id="W5JBI0"/>
<name>W5JBI0_ANODA</name>
<reference evidence="2" key="4">
    <citation type="submission" date="2015-06" db="UniProtKB">
        <authorList>
            <consortium name="EnsemblMetazoa"/>
        </authorList>
    </citation>
    <scope>IDENTIFICATION</scope>
</reference>
<sequence length="91" mass="10036">MVTVTPATVRRRTSSDLLRDQDLVAFSSLRDLQEGSPVPVILKTHFRCSDAPRDQVSEKSNPGAQKKCVCGAVVKSGFWFANGNTRNRSRS</sequence>
<reference evidence="1" key="3">
    <citation type="journal article" date="2013" name="Nucleic Acids Res.">
        <title>The genome of Anopheles darlingi, the main neotropical malaria vector.</title>
        <authorList>
            <person name="Marinotti O."/>
            <person name="Cerqueira G.C."/>
            <person name="de Almeida L.G."/>
            <person name="Ferro M.I."/>
            <person name="Loreto E.L."/>
            <person name="Zaha A."/>
            <person name="Teixeira S.M."/>
            <person name="Wespiser A.R."/>
            <person name="Almeida E Silva A."/>
            <person name="Schlindwein A.D."/>
            <person name="Pacheco A.C."/>
            <person name="Silva A.L."/>
            <person name="Graveley B.R."/>
            <person name="Walenz B.P."/>
            <person name="Lima Bde A."/>
            <person name="Ribeiro C.A."/>
            <person name="Nunes-Silva C.G."/>
            <person name="de Carvalho C.R."/>
            <person name="Soares C.M."/>
            <person name="de Menezes C.B."/>
            <person name="Matiolli C."/>
            <person name="Caffrey D."/>
            <person name="Araujo D.A."/>
            <person name="de Oliveira D.M."/>
            <person name="Golenbock D."/>
            <person name="Grisard E.C."/>
            <person name="Fantinatti-Garboggini F."/>
            <person name="de Carvalho F.M."/>
            <person name="Barcellos F.G."/>
            <person name="Prosdocimi F."/>
            <person name="May G."/>
            <person name="Azevedo Junior G.M."/>
            <person name="Guimaraes G.M."/>
            <person name="Goldman G.H."/>
            <person name="Padilha I.Q."/>
            <person name="Batista Jda S."/>
            <person name="Ferro J.A."/>
            <person name="Ribeiro J.M."/>
            <person name="Fietto J.L."/>
            <person name="Dabbas K.M."/>
            <person name="Cerdeira L."/>
            <person name="Agnez-Lima L.F."/>
            <person name="Brocchi M."/>
            <person name="de Carvalho M.O."/>
            <person name="Teixeira Mde M."/>
            <person name="Diniz Maia Mde M."/>
            <person name="Goldman M.H."/>
            <person name="Cruz Schneider M.P."/>
            <person name="Felipe M.S."/>
            <person name="Hungria M."/>
            <person name="Nicolas M.F."/>
            <person name="Pereira M."/>
            <person name="Montes M.A."/>
            <person name="Cantao M.E."/>
            <person name="Vincentz M."/>
            <person name="Rafael M.S."/>
            <person name="Silverman N."/>
            <person name="Stoco P.H."/>
            <person name="Souza R.C."/>
            <person name="Vicentini R."/>
            <person name="Gazzinelli R.T."/>
            <person name="Neves Rde O."/>
            <person name="Silva R."/>
            <person name="Astolfi-Filho S."/>
            <person name="Maciel T.E."/>
            <person name="Urmenyi T.P."/>
            <person name="Tadei W.P."/>
            <person name="Camargo E.P."/>
            <person name="de Vasconcelos A.T."/>
        </authorList>
    </citation>
    <scope>NUCLEOTIDE SEQUENCE</scope>
</reference>
<keyword evidence="3" id="KW-1185">Reference proteome</keyword>
<dbReference type="VEuPathDB" id="VectorBase:ADAC008221"/>
<reference evidence="1 3" key="1">
    <citation type="journal article" date="2010" name="BMC Genomics">
        <title>Combination of measures distinguishes pre-miRNAs from other stem-loops in the genome of the newly sequenced Anopheles darlingi.</title>
        <authorList>
            <person name="Mendes N.D."/>
            <person name="Freitas A.T."/>
            <person name="Vasconcelos A.T."/>
            <person name="Sagot M.F."/>
        </authorList>
    </citation>
    <scope>NUCLEOTIDE SEQUENCE</scope>
</reference>
<dbReference type="Proteomes" id="UP000000673">
    <property type="component" value="Unassembled WGS sequence"/>
</dbReference>
<reference evidence="1" key="2">
    <citation type="submission" date="2010-05" db="EMBL/GenBank/DDBJ databases">
        <authorList>
            <person name="Almeida L.G."/>
            <person name="Nicolas M.F."/>
            <person name="Souza R.C."/>
            <person name="Vasconcelos A.T.R."/>
        </authorList>
    </citation>
    <scope>NUCLEOTIDE SEQUENCE</scope>
</reference>
<proteinExistence type="predicted"/>
<dbReference type="EnsemblMetazoa" id="ADAC008221-RA">
    <property type="protein sequence ID" value="ADAC008221-PA"/>
    <property type="gene ID" value="ADAC008221"/>
</dbReference>
<evidence type="ECO:0000313" key="2">
    <source>
        <dbReference type="EnsemblMetazoa" id="ADAC008221-PA"/>
    </source>
</evidence>